<evidence type="ECO:0000313" key="9">
    <source>
        <dbReference type="EMBL" id="GGG70068.1"/>
    </source>
</evidence>
<proteinExistence type="inferred from homology"/>
<dbReference type="EMBL" id="BMEQ01000037">
    <property type="protein sequence ID" value="GGG70068.1"/>
    <property type="molecule type" value="Genomic_DNA"/>
</dbReference>
<keyword evidence="5" id="KW-0067">ATP-binding</keyword>
<keyword evidence="3" id="KW-0813">Transport</keyword>
<dbReference type="InterPro" id="IPR050763">
    <property type="entry name" value="ABC_transporter_ATP-binding"/>
</dbReference>
<dbReference type="InterPro" id="IPR025302">
    <property type="entry name" value="DrrA1/2-like_C"/>
</dbReference>
<dbReference type="GO" id="GO:0046677">
    <property type="term" value="P:response to antibiotic"/>
    <property type="evidence" value="ECO:0007669"/>
    <property type="project" value="UniProtKB-KW"/>
</dbReference>
<comment type="caution">
    <text evidence="9">The sequence shown here is derived from an EMBL/GenBank/DDBJ whole genome shotgun (WGS) entry which is preliminary data.</text>
</comment>
<dbReference type="Proteomes" id="UP000638848">
    <property type="component" value="Unassembled WGS sequence"/>
</dbReference>
<dbReference type="PANTHER" id="PTHR42711">
    <property type="entry name" value="ABC TRANSPORTER ATP-BINDING PROTEIN"/>
    <property type="match status" value="1"/>
</dbReference>
<accession>A0A917H7E9</accession>
<dbReference type="InterPro" id="IPR027417">
    <property type="entry name" value="P-loop_NTPase"/>
</dbReference>
<dbReference type="GO" id="GO:0005886">
    <property type="term" value="C:plasma membrane"/>
    <property type="evidence" value="ECO:0007669"/>
    <property type="project" value="UniProtKB-SubCell"/>
</dbReference>
<dbReference type="GO" id="GO:0005524">
    <property type="term" value="F:ATP binding"/>
    <property type="evidence" value="ECO:0007669"/>
    <property type="project" value="UniProtKB-KW"/>
</dbReference>
<evidence type="ECO:0000256" key="3">
    <source>
        <dbReference type="ARBA" id="ARBA00022448"/>
    </source>
</evidence>
<dbReference type="Pfam" id="PF13732">
    <property type="entry name" value="DrrA1-3_C"/>
    <property type="match status" value="1"/>
</dbReference>
<evidence type="ECO:0000259" key="8">
    <source>
        <dbReference type="Pfam" id="PF13732"/>
    </source>
</evidence>
<comment type="subcellular location">
    <subcellularLocation>
        <location evidence="1">Cell membrane</location>
        <topology evidence="1">Peripheral membrane protein</topology>
    </subcellularLocation>
</comment>
<keyword evidence="6" id="KW-0046">Antibiotic resistance</keyword>
<feature type="domain" description="ABC transporter" evidence="7">
    <location>
        <begin position="18"/>
        <end position="70"/>
    </location>
</feature>
<reference evidence="9" key="2">
    <citation type="submission" date="2020-09" db="EMBL/GenBank/DDBJ databases">
        <authorList>
            <person name="Sun Q."/>
            <person name="Zhou Y."/>
        </authorList>
    </citation>
    <scope>NUCLEOTIDE SEQUENCE</scope>
    <source>
        <strain evidence="9">CGMCC 1.12187</strain>
    </source>
</reference>
<gene>
    <name evidence="9" type="ORF">GCM10011374_38270</name>
</gene>
<dbReference type="Gene3D" id="3.40.50.300">
    <property type="entry name" value="P-loop containing nucleotide triphosphate hydrolases"/>
    <property type="match status" value="1"/>
</dbReference>
<feature type="domain" description="Daunorubicin resistance ATP-binding protein DrrA1/2-like C-terminal" evidence="8">
    <location>
        <begin position="124"/>
        <end position="208"/>
    </location>
</feature>
<comment type="similarity">
    <text evidence="2">Belongs to the ABC transporter superfamily.</text>
</comment>
<dbReference type="GO" id="GO:0016887">
    <property type="term" value="F:ATP hydrolysis activity"/>
    <property type="evidence" value="ECO:0007669"/>
    <property type="project" value="InterPro"/>
</dbReference>
<dbReference type="InterPro" id="IPR003439">
    <property type="entry name" value="ABC_transporter-like_ATP-bd"/>
</dbReference>
<keyword evidence="10" id="KW-1185">Reference proteome</keyword>
<dbReference type="AlphaFoldDB" id="A0A917H7E9"/>
<evidence type="ECO:0000256" key="1">
    <source>
        <dbReference type="ARBA" id="ARBA00004202"/>
    </source>
</evidence>
<dbReference type="SUPFAM" id="SSF52540">
    <property type="entry name" value="P-loop containing nucleoside triphosphate hydrolases"/>
    <property type="match status" value="1"/>
</dbReference>
<evidence type="ECO:0000256" key="4">
    <source>
        <dbReference type="ARBA" id="ARBA00022741"/>
    </source>
</evidence>
<reference evidence="9" key="1">
    <citation type="journal article" date="2014" name="Int. J. Syst. Evol. Microbiol.">
        <title>Complete genome sequence of Corynebacterium casei LMG S-19264T (=DSM 44701T), isolated from a smear-ripened cheese.</title>
        <authorList>
            <consortium name="US DOE Joint Genome Institute (JGI-PGF)"/>
            <person name="Walter F."/>
            <person name="Albersmeier A."/>
            <person name="Kalinowski J."/>
            <person name="Ruckert C."/>
        </authorList>
    </citation>
    <scope>NUCLEOTIDE SEQUENCE</scope>
    <source>
        <strain evidence="9">CGMCC 1.12187</strain>
    </source>
</reference>
<dbReference type="Pfam" id="PF00005">
    <property type="entry name" value="ABC_tran"/>
    <property type="match status" value="1"/>
</dbReference>
<evidence type="ECO:0000256" key="2">
    <source>
        <dbReference type="ARBA" id="ARBA00005417"/>
    </source>
</evidence>
<evidence type="ECO:0000313" key="10">
    <source>
        <dbReference type="Proteomes" id="UP000638848"/>
    </source>
</evidence>
<dbReference type="PANTHER" id="PTHR42711:SF5">
    <property type="entry name" value="ABC TRANSPORTER ATP-BINDING PROTEIN NATA"/>
    <property type="match status" value="1"/>
</dbReference>
<evidence type="ECO:0000256" key="5">
    <source>
        <dbReference type="ARBA" id="ARBA00022840"/>
    </source>
</evidence>
<sequence length="227" mass="24683">MLETMTYFGRLKGLDKHAARSWSLEYLERVGLADKAATRLDKLSGGQQQKVQLGVTIMNTPELLILDEPTKGFDPVNRRLLMDIIDDQRKAGATVVMVTHQMEEVERLCDRVILLKDGRSHAYGTVEQVQERFGGTTYAVIHTGVIPASAHYTVVSDVEIGSGRRVAELAPAPEAGEATVLAELVGAGVPVTGFTTQRTSLEEIFLRVYGTDSLHDQTGTEMAGVGA</sequence>
<organism evidence="9 10">
    <name type="scientific">Kocuria dechangensis</name>
    <dbReference type="NCBI Taxonomy" id="1176249"/>
    <lineage>
        <taxon>Bacteria</taxon>
        <taxon>Bacillati</taxon>
        <taxon>Actinomycetota</taxon>
        <taxon>Actinomycetes</taxon>
        <taxon>Micrococcales</taxon>
        <taxon>Micrococcaceae</taxon>
        <taxon>Kocuria</taxon>
    </lineage>
</organism>
<protein>
    <recommendedName>
        <fullName evidence="11">ABC transporter ATP-binding protein</fullName>
    </recommendedName>
</protein>
<evidence type="ECO:0008006" key="11">
    <source>
        <dbReference type="Google" id="ProtNLM"/>
    </source>
</evidence>
<evidence type="ECO:0000256" key="6">
    <source>
        <dbReference type="ARBA" id="ARBA00023251"/>
    </source>
</evidence>
<evidence type="ECO:0000259" key="7">
    <source>
        <dbReference type="Pfam" id="PF00005"/>
    </source>
</evidence>
<keyword evidence="4" id="KW-0547">Nucleotide-binding</keyword>
<name>A0A917H7E9_9MICC</name>